<gene>
    <name evidence="1" type="ORF">EDD75_0412</name>
</gene>
<proteinExistence type="predicted"/>
<dbReference type="AlphaFoldDB" id="A0A3N5AX71"/>
<organism evidence="1 2">
    <name type="scientific">Thermodesulfitimonas autotrophica</name>
    <dbReference type="NCBI Taxonomy" id="1894989"/>
    <lineage>
        <taxon>Bacteria</taxon>
        <taxon>Bacillati</taxon>
        <taxon>Bacillota</taxon>
        <taxon>Clostridia</taxon>
        <taxon>Thermoanaerobacterales</taxon>
        <taxon>Thermoanaerobacteraceae</taxon>
        <taxon>Thermodesulfitimonas</taxon>
    </lineage>
</organism>
<dbReference type="Proteomes" id="UP000282654">
    <property type="component" value="Unassembled WGS sequence"/>
</dbReference>
<reference evidence="1 2" key="1">
    <citation type="submission" date="2018-11" db="EMBL/GenBank/DDBJ databases">
        <title>Genomic Encyclopedia of Type Strains, Phase IV (KMG-IV): sequencing the most valuable type-strain genomes for metagenomic binning, comparative biology and taxonomic classification.</title>
        <authorList>
            <person name="Goeker M."/>
        </authorList>
    </citation>
    <scope>NUCLEOTIDE SEQUENCE [LARGE SCALE GENOMIC DNA]</scope>
    <source>
        <strain evidence="1 2">DSM 102936</strain>
    </source>
</reference>
<keyword evidence="2" id="KW-1185">Reference proteome</keyword>
<dbReference type="RefSeq" id="WP_170157666.1">
    <property type="nucleotide sequence ID" value="NZ_RKRE01000001.1"/>
</dbReference>
<accession>A0A3N5AX71</accession>
<name>A0A3N5AX71_9THEO</name>
<evidence type="ECO:0000313" key="2">
    <source>
        <dbReference type="Proteomes" id="UP000282654"/>
    </source>
</evidence>
<dbReference type="EMBL" id="RKRE01000001">
    <property type="protein sequence ID" value="RPF49594.1"/>
    <property type="molecule type" value="Genomic_DNA"/>
</dbReference>
<protein>
    <submittedName>
        <fullName evidence="1">Uncharacterized protein</fullName>
    </submittedName>
</protein>
<sequence length="54" mass="6240">MTLTGKPFEFRGVSFTLEEFVHYVDARRPFGGYVLFIRPELFRDRVAAVFALGL</sequence>
<evidence type="ECO:0000313" key="1">
    <source>
        <dbReference type="EMBL" id="RPF49594.1"/>
    </source>
</evidence>
<comment type="caution">
    <text evidence="1">The sequence shown here is derived from an EMBL/GenBank/DDBJ whole genome shotgun (WGS) entry which is preliminary data.</text>
</comment>